<name>A0A1Q8QWC9_9FIRM</name>
<feature type="transmembrane region" description="Helical" evidence="2">
    <location>
        <begin position="21"/>
        <end position="38"/>
    </location>
</feature>
<reference evidence="3 4" key="1">
    <citation type="submission" date="2016-09" db="EMBL/GenBank/DDBJ databases">
        <title>Complete genome of Desulfosporosinus sp. OL.</title>
        <authorList>
            <person name="Mardanov A."/>
            <person name="Beletsky A."/>
            <person name="Panova A."/>
            <person name="Karnachuk O."/>
            <person name="Ravin N."/>
        </authorList>
    </citation>
    <scope>NUCLEOTIDE SEQUENCE [LARGE SCALE GENOMIC DNA]</scope>
    <source>
        <strain evidence="3 4">OL</strain>
    </source>
</reference>
<keyword evidence="4" id="KW-1185">Reference proteome</keyword>
<keyword evidence="2" id="KW-0812">Transmembrane</keyword>
<gene>
    <name evidence="3" type="ORF">DSOL_2347</name>
</gene>
<dbReference type="RefSeq" id="WP_075364971.1">
    <property type="nucleotide sequence ID" value="NZ_MLBF01000015.1"/>
</dbReference>
<feature type="region of interest" description="Disordered" evidence="1">
    <location>
        <begin position="127"/>
        <end position="172"/>
    </location>
</feature>
<evidence type="ECO:0000313" key="3">
    <source>
        <dbReference type="EMBL" id="OLN31659.1"/>
    </source>
</evidence>
<evidence type="ECO:0000313" key="4">
    <source>
        <dbReference type="Proteomes" id="UP000186102"/>
    </source>
</evidence>
<dbReference type="Proteomes" id="UP000186102">
    <property type="component" value="Unassembled WGS sequence"/>
</dbReference>
<protein>
    <submittedName>
        <fullName evidence="3">Uncharacterized protein</fullName>
    </submittedName>
</protein>
<proteinExistence type="predicted"/>
<evidence type="ECO:0000256" key="1">
    <source>
        <dbReference type="SAM" id="MobiDB-lite"/>
    </source>
</evidence>
<evidence type="ECO:0000256" key="2">
    <source>
        <dbReference type="SAM" id="Phobius"/>
    </source>
</evidence>
<accession>A0A1Q8QWC9</accession>
<dbReference type="AlphaFoldDB" id="A0A1Q8QWC9"/>
<dbReference type="EMBL" id="MLBF01000015">
    <property type="protein sequence ID" value="OLN31659.1"/>
    <property type="molecule type" value="Genomic_DNA"/>
</dbReference>
<sequence length="172" mass="19704">MITNIFEICQKVNFKLNLLELLMGLTILVLIKVVVLLVRRFVNTIRNDSIIDERVRERRSRIARVAAEIDYTAISESESESELDSKFNGKRTQIVQTSREPSVKIDETSGVQTTVETQEQIVDNSKQALKEEQISSNQEVSAEGPTKKKTRAMSMEERWADFDKKRAKRNSA</sequence>
<keyword evidence="2" id="KW-1133">Transmembrane helix</keyword>
<keyword evidence="2" id="KW-0472">Membrane</keyword>
<dbReference type="OrthoDB" id="1799300at2"/>
<feature type="compositionally biased region" description="Basic and acidic residues" evidence="1">
    <location>
        <begin position="154"/>
        <end position="164"/>
    </location>
</feature>
<comment type="caution">
    <text evidence="3">The sequence shown here is derived from an EMBL/GenBank/DDBJ whole genome shotgun (WGS) entry which is preliminary data.</text>
</comment>
<organism evidence="3 4">
    <name type="scientific">Desulfosporosinus metallidurans</name>
    <dbReference type="NCBI Taxonomy" id="1888891"/>
    <lineage>
        <taxon>Bacteria</taxon>
        <taxon>Bacillati</taxon>
        <taxon>Bacillota</taxon>
        <taxon>Clostridia</taxon>
        <taxon>Eubacteriales</taxon>
        <taxon>Desulfitobacteriaceae</taxon>
        <taxon>Desulfosporosinus</taxon>
    </lineage>
</organism>